<feature type="compositionally biased region" description="Basic residues" evidence="1">
    <location>
        <begin position="376"/>
        <end position="386"/>
    </location>
</feature>
<evidence type="ECO:0000313" key="2">
    <source>
        <dbReference type="EMBL" id="QDS74080.1"/>
    </source>
</evidence>
<dbReference type="AlphaFoldDB" id="A0A517LEL6"/>
<dbReference type="Proteomes" id="UP000316270">
    <property type="component" value="Chromosome 10"/>
</dbReference>
<proteinExistence type="predicted"/>
<gene>
    <name evidence="2" type="ORF">FKW77_009522</name>
</gene>
<protein>
    <submittedName>
        <fullName evidence="2">Uncharacterized protein</fullName>
    </submittedName>
</protein>
<name>A0A517LEL6_9PEZI</name>
<keyword evidence="3" id="KW-1185">Reference proteome</keyword>
<evidence type="ECO:0000256" key="1">
    <source>
        <dbReference type="SAM" id="MobiDB-lite"/>
    </source>
</evidence>
<dbReference type="EMBL" id="CP042194">
    <property type="protein sequence ID" value="QDS74080.1"/>
    <property type="molecule type" value="Genomic_DNA"/>
</dbReference>
<reference evidence="2 3" key="1">
    <citation type="submission" date="2019-07" db="EMBL/GenBank/DDBJ databases">
        <title>Finished genome of Venturia effusa.</title>
        <authorList>
            <person name="Young C.A."/>
            <person name="Cox M.P."/>
            <person name="Ganley A.R.D."/>
            <person name="David W.J."/>
        </authorList>
    </citation>
    <scope>NUCLEOTIDE SEQUENCE [LARGE SCALE GENOMIC DNA]</scope>
    <source>
        <strain evidence="3">albino</strain>
    </source>
</reference>
<organism evidence="2 3">
    <name type="scientific">Venturia effusa</name>
    <dbReference type="NCBI Taxonomy" id="50376"/>
    <lineage>
        <taxon>Eukaryota</taxon>
        <taxon>Fungi</taxon>
        <taxon>Dikarya</taxon>
        <taxon>Ascomycota</taxon>
        <taxon>Pezizomycotina</taxon>
        <taxon>Dothideomycetes</taxon>
        <taxon>Pleosporomycetidae</taxon>
        <taxon>Venturiales</taxon>
        <taxon>Venturiaceae</taxon>
        <taxon>Venturia</taxon>
    </lineage>
</organism>
<accession>A0A517LEL6</accession>
<evidence type="ECO:0000313" key="3">
    <source>
        <dbReference type="Proteomes" id="UP000316270"/>
    </source>
</evidence>
<feature type="region of interest" description="Disordered" evidence="1">
    <location>
        <begin position="371"/>
        <end position="397"/>
    </location>
</feature>
<feature type="compositionally biased region" description="Polar residues" evidence="1">
    <location>
        <begin position="387"/>
        <end position="397"/>
    </location>
</feature>
<sequence>MKKQQQPLTFLTLPREVRQKILLETYDIKLFVKAWVFVVTNDQKRRRDAQPHRTKDIHATHLIQVLKAAYPELVSEVDYVEKVWMKTFQRLWRTNDWIANIWKEGEMGMDGEVVIELAKEWKQDFAAILATFGKPAAQVMVFEKRVARSMAPNKPPASFSTLARELRQKILSQTYDFTKGHWTYRNHKSNIEDWTRKLHRAVDVAEIKEDIDDVKGSWMSELEGRRREHEEVFESVWARKSPVGRIGSWKMTRYGEAPWVRVHYQLDEVDKIWFEKRGGREAWFGRHAGQIWKSDSVKGRAEIGRPPWQGDRQVSPLANTFEGPWTQGPSGVDWWMNGCPHVPSGWTELEAAADRDIEWLRAEAERFHNGFFPRDNRRRPGTKNKAWKQQQLNKRST</sequence>
<dbReference type="OrthoDB" id="10508678at2759"/>